<keyword evidence="3" id="KW-1185">Reference proteome</keyword>
<evidence type="ECO:0000313" key="3">
    <source>
        <dbReference type="Proteomes" id="UP001549257"/>
    </source>
</evidence>
<name>A0ABV2QMC0_9MICO</name>
<dbReference type="RefSeq" id="WP_354024338.1">
    <property type="nucleotide sequence ID" value="NZ_JBEPSJ010000001.1"/>
</dbReference>
<accession>A0ABV2QMC0</accession>
<feature type="compositionally biased region" description="Basic and acidic residues" evidence="1">
    <location>
        <begin position="1"/>
        <end position="29"/>
    </location>
</feature>
<comment type="caution">
    <text evidence="2">The sequence shown here is derived from an EMBL/GenBank/DDBJ whole genome shotgun (WGS) entry which is preliminary data.</text>
</comment>
<organism evidence="2 3">
    <name type="scientific">Conyzicola nivalis</name>
    <dbReference type="NCBI Taxonomy" id="1477021"/>
    <lineage>
        <taxon>Bacteria</taxon>
        <taxon>Bacillati</taxon>
        <taxon>Actinomycetota</taxon>
        <taxon>Actinomycetes</taxon>
        <taxon>Micrococcales</taxon>
        <taxon>Microbacteriaceae</taxon>
        <taxon>Conyzicola</taxon>
    </lineage>
</organism>
<evidence type="ECO:0000256" key="1">
    <source>
        <dbReference type="SAM" id="MobiDB-lite"/>
    </source>
</evidence>
<gene>
    <name evidence="2" type="ORF">ABIE21_001681</name>
</gene>
<proteinExistence type="predicted"/>
<reference evidence="2 3" key="1">
    <citation type="submission" date="2024-06" db="EMBL/GenBank/DDBJ databases">
        <title>Sorghum-associated microbial communities from plants grown in Nebraska, USA.</title>
        <authorList>
            <person name="Schachtman D."/>
        </authorList>
    </citation>
    <scope>NUCLEOTIDE SEQUENCE [LARGE SCALE GENOMIC DNA]</scope>
    <source>
        <strain evidence="2 3">2857</strain>
    </source>
</reference>
<protein>
    <submittedName>
        <fullName evidence="2">Uncharacterized protein</fullName>
    </submittedName>
</protein>
<feature type="region of interest" description="Disordered" evidence="1">
    <location>
        <begin position="1"/>
        <end position="75"/>
    </location>
</feature>
<sequence>MIDKEHDAADEYHDGNERDVEQKQSETTRSESSQSSEALNDPEIDDDAVKVLPGTGGPDDVGDIDVDPGEIHPEG</sequence>
<evidence type="ECO:0000313" key="2">
    <source>
        <dbReference type="EMBL" id="MET4582191.1"/>
    </source>
</evidence>
<dbReference type="EMBL" id="JBEPSJ010000001">
    <property type="protein sequence ID" value="MET4582191.1"/>
    <property type="molecule type" value="Genomic_DNA"/>
</dbReference>
<dbReference type="Proteomes" id="UP001549257">
    <property type="component" value="Unassembled WGS sequence"/>
</dbReference>